<proteinExistence type="predicted"/>
<evidence type="ECO:0000313" key="2">
    <source>
        <dbReference type="EMBL" id="PAM66113.1"/>
    </source>
</evidence>
<sequence length="66" mass="7338">VVYWASVVLRLACEMWFAWGVLDDIRRPWNDVVRVGYADDPTGGVLDHAPDPAPEPVEDSSAEVAR</sequence>
<protein>
    <submittedName>
        <fullName evidence="2">Uncharacterized protein</fullName>
    </submittedName>
</protein>
<feature type="region of interest" description="Disordered" evidence="1">
    <location>
        <begin position="43"/>
        <end position="66"/>
    </location>
</feature>
<reference evidence="2 3" key="1">
    <citation type="submission" date="2017-06" db="EMBL/GenBank/DDBJ databases">
        <title>Genome sequencing and assembly of Stenotrophomonas maltophilia DF07.</title>
        <authorList>
            <person name="Iyer R."/>
        </authorList>
    </citation>
    <scope>NUCLEOTIDE SEQUENCE [LARGE SCALE GENOMIC DNA]</scope>
    <source>
        <strain evidence="2 3">DF07</strain>
    </source>
</reference>
<organism evidence="2 3">
    <name type="scientific">Stenotrophomonas maltophilia</name>
    <name type="common">Pseudomonas maltophilia</name>
    <name type="synonym">Xanthomonas maltophilia</name>
    <dbReference type="NCBI Taxonomy" id="40324"/>
    <lineage>
        <taxon>Bacteria</taxon>
        <taxon>Pseudomonadati</taxon>
        <taxon>Pseudomonadota</taxon>
        <taxon>Gammaproteobacteria</taxon>
        <taxon>Lysobacterales</taxon>
        <taxon>Lysobacteraceae</taxon>
        <taxon>Stenotrophomonas</taxon>
        <taxon>Stenotrophomonas maltophilia group</taxon>
    </lineage>
</organism>
<accession>A0A270N1U8</accession>
<dbReference type="EMBL" id="NJGC01000065">
    <property type="protein sequence ID" value="PAM66113.1"/>
    <property type="molecule type" value="Genomic_DNA"/>
</dbReference>
<name>A0A270N1U8_STEMA</name>
<evidence type="ECO:0000256" key="1">
    <source>
        <dbReference type="SAM" id="MobiDB-lite"/>
    </source>
</evidence>
<evidence type="ECO:0000313" key="3">
    <source>
        <dbReference type="Proteomes" id="UP000216433"/>
    </source>
</evidence>
<feature type="compositionally biased region" description="Acidic residues" evidence="1">
    <location>
        <begin position="56"/>
        <end position="66"/>
    </location>
</feature>
<gene>
    <name evidence="2" type="ORF">CEK00_21230</name>
</gene>
<dbReference type="Proteomes" id="UP000216433">
    <property type="component" value="Unassembled WGS sequence"/>
</dbReference>
<dbReference type="RefSeq" id="WP_206780705.1">
    <property type="nucleotide sequence ID" value="NZ_NJGC01000065.1"/>
</dbReference>
<dbReference type="AlphaFoldDB" id="A0A270N1U8"/>
<feature type="non-terminal residue" evidence="2">
    <location>
        <position position="1"/>
    </location>
</feature>
<comment type="caution">
    <text evidence="2">The sequence shown here is derived from an EMBL/GenBank/DDBJ whole genome shotgun (WGS) entry which is preliminary data.</text>
</comment>